<gene>
    <name evidence="2" type="ORF">AVDCRST_MAG54-4551</name>
</gene>
<organism evidence="2">
    <name type="scientific">uncultured Actinomycetospora sp</name>
    <dbReference type="NCBI Taxonomy" id="1135996"/>
    <lineage>
        <taxon>Bacteria</taxon>
        <taxon>Bacillati</taxon>
        <taxon>Actinomycetota</taxon>
        <taxon>Actinomycetes</taxon>
        <taxon>Pseudonocardiales</taxon>
        <taxon>Pseudonocardiaceae</taxon>
        <taxon>Actinomycetospora</taxon>
        <taxon>environmental samples</taxon>
    </lineage>
</organism>
<feature type="compositionally biased region" description="Basic and acidic residues" evidence="1">
    <location>
        <begin position="374"/>
        <end position="385"/>
    </location>
</feature>
<feature type="region of interest" description="Disordered" evidence="1">
    <location>
        <begin position="358"/>
        <end position="385"/>
    </location>
</feature>
<feature type="compositionally biased region" description="Basic residues" evidence="1">
    <location>
        <begin position="125"/>
        <end position="136"/>
    </location>
</feature>
<feature type="compositionally biased region" description="Basic residues" evidence="1">
    <location>
        <begin position="46"/>
        <end position="66"/>
    </location>
</feature>
<feature type="region of interest" description="Disordered" evidence="1">
    <location>
        <begin position="1"/>
        <end position="328"/>
    </location>
</feature>
<feature type="non-terminal residue" evidence="2">
    <location>
        <position position="1"/>
    </location>
</feature>
<proteinExistence type="predicted"/>
<protein>
    <submittedName>
        <fullName evidence="2">Uncharacterized protein</fullName>
    </submittedName>
</protein>
<feature type="non-terminal residue" evidence="2">
    <location>
        <position position="385"/>
    </location>
</feature>
<dbReference type="EMBL" id="CADCTH010000572">
    <property type="protein sequence ID" value="CAA9292279.1"/>
    <property type="molecule type" value="Genomic_DNA"/>
</dbReference>
<feature type="compositionally biased region" description="Basic and acidic residues" evidence="1">
    <location>
        <begin position="1"/>
        <end position="13"/>
    </location>
</feature>
<feature type="compositionally biased region" description="Basic and acidic residues" evidence="1">
    <location>
        <begin position="113"/>
        <end position="124"/>
    </location>
</feature>
<feature type="compositionally biased region" description="Basic residues" evidence="1">
    <location>
        <begin position="264"/>
        <end position="282"/>
    </location>
</feature>
<feature type="compositionally biased region" description="Low complexity" evidence="1">
    <location>
        <begin position="69"/>
        <end position="78"/>
    </location>
</feature>
<name>A0A6J4K130_9PSEU</name>
<sequence>AAQHRPRPDDPRRQPRPPRAPAGHHAGEGARPALRPRPLRPAGDRGRRRRRRPPARGGDRRRHRRRDGQGQLRDLHPAPARRLRPRLGRAAAPAVVAGRDRRLPRVLRGLPRQVHEDRRADAEHRLRRARPVHRPRRAADRHRQPAQGPRRGQRRRGGLHAVHLAPRVRPQRVLRVRARVLRGGRRGPARGVPGDRRRRAAAAGRRPVAHRDPRGPGPRRRRARPRRPRARRDRQPLPARHPDRPHPPAHLLRPQPRPADPRHRDGRGRAVHARHPGRRVLVRGRQPAAHARVEDLAGPPAARRRGTDPRTARPRPELRGAPGADRRHDRLVRVVRGSRERRRGCGLRVLVAGELLAGGAPERGVGEVPSALRGRGDRDAAPVGL</sequence>
<accession>A0A6J4K130</accession>
<evidence type="ECO:0000256" key="1">
    <source>
        <dbReference type="SAM" id="MobiDB-lite"/>
    </source>
</evidence>
<feature type="compositionally biased region" description="Low complexity" evidence="1">
    <location>
        <begin position="21"/>
        <end position="33"/>
    </location>
</feature>
<feature type="compositionally biased region" description="Basic residues" evidence="1">
    <location>
        <begin position="217"/>
        <end position="232"/>
    </location>
</feature>
<evidence type="ECO:0000313" key="2">
    <source>
        <dbReference type="EMBL" id="CAA9292279.1"/>
    </source>
</evidence>
<feature type="compositionally biased region" description="Basic and acidic residues" evidence="1">
    <location>
        <begin position="305"/>
        <end position="328"/>
    </location>
</feature>
<feature type="compositionally biased region" description="Low complexity" evidence="1">
    <location>
        <begin position="88"/>
        <end position="97"/>
    </location>
</feature>
<feature type="compositionally biased region" description="Basic residues" evidence="1">
    <location>
        <begin position="169"/>
        <end position="188"/>
    </location>
</feature>
<reference evidence="2" key="1">
    <citation type="submission" date="2020-02" db="EMBL/GenBank/DDBJ databases">
        <authorList>
            <person name="Meier V. D."/>
        </authorList>
    </citation>
    <scope>NUCLEOTIDE SEQUENCE</scope>
    <source>
        <strain evidence="2">AVDCRST_MAG54</strain>
    </source>
</reference>
<dbReference type="AlphaFoldDB" id="A0A6J4K130"/>